<comment type="caution">
    <text evidence="1">The sequence shown here is derived from an EMBL/GenBank/DDBJ whole genome shotgun (WGS) entry which is preliminary data.</text>
</comment>
<dbReference type="EMBL" id="JAWDJW010006719">
    <property type="protein sequence ID" value="KAK3063790.1"/>
    <property type="molecule type" value="Genomic_DNA"/>
</dbReference>
<organism evidence="1 2">
    <name type="scientific">Coniosporium uncinatum</name>
    <dbReference type="NCBI Taxonomy" id="93489"/>
    <lineage>
        <taxon>Eukaryota</taxon>
        <taxon>Fungi</taxon>
        <taxon>Dikarya</taxon>
        <taxon>Ascomycota</taxon>
        <taxon>Pezizomycotina</taxon>
        <taxon>Dothideomycetes</taxon>
        <taxon>Dothideomycetes incertae sedis</taxon>
        <taxon>Coniosporium</taxon>
    </lineage>
</organism>
<gene>
    <name evidence="1" type="ORF">LTS18_012740</name>
</gene>
<evidence type="ECO:0000313" key="2">
    <source>
        <dbReference type="Proteomes" id="UP001186974"/>
    </source>
</evidence>
<keyword evidence="2" id="KW-1185">Reference proteome</keyword>
<reference evidence="1" key="1">
    <citation type="submission" date="2024-09" db="EMBL/GenBank/DDBJ databases">
        <title>Black Yeasts Isolated from many extreme environments.</title>
        <authorList>
            <person name="Coleine C."/>
            <person name="Stajich J.E."/>
            <person name="Selbmann L."/>
        </authorList>
    </citation>
    <scope>NUCLEOTIDE SEQUENCE</scope>
    <source>
        <strain evidence="1">CCFEE 5737</strain>
    </source>
</reference>
<proteinExistence type="predicted"/>
<dbReference type="Proteomes" id="UP001186974">
    <property type="component" value="Unassembled WGS sequence"/>
</dbReference>
<evidence type="ECO:0000313" key="1">
    <source>
        <dbReference type="EMBL" id="KAK3063790.1"/>
    </source>
</evidence>
<name>A0ACC3D919_9PEZI</name>
<protein>
    <submittedName>
        <fullName evidence="1">Uncharacterized protein</fullName>
    </submittedName>
</protein>
<accession>A0ACC3D919</accession>
<sequence length="892" mass="97698">MPGTTLPLDTFEDVVPVTTASGSRLENENEIEASFAENPSDAKTGEKMAQLHALKSPDAGHVDHKTGEWHSDDPLNIPAEEDNAISPQFHLATAMIEATCSAPFSQSPTVFAEEHSVEGSPFSQNKADECIEGLDFSEPVVERRAAPIARSVASATDDMSGPLSLFPSMESDGTEGTGKVSAHETQDMLVDKIRDTPSLLVKHFQELRELLILESIDEAEKRRSVVHPKAQRYKAPPPSPITTSGTVTPLDELIRGYTAPFQGVREADSSGEQKDASRTSSISSYDNCSISIRSMTSNADGEYNALDARPGSIDVPLSSTSLYNNKPVQMLSIKPDFLRFVLGLTKDRGVKAWMKTTVRGRLYRHWLVEEQSFMGVCKKIWGWDWDNEETNTENQERASSFFRLWNLYAADFVKQSYDGDVDLNVHVQKSEDVLTQKSMSPLIAGTSTDMPTPFETFVFHNSGNGPLSLGFPCRINSVRALRKTLCVQKRNGLIYPVYRLQDSYVPADDLAGMTTGELGAHSRLLELNVVDVSRSISPPQESAKEEEEANSSARPSSEPVRSQHPNLLRDILGRDDPRTLNTLDKLNAKLSEKGQVKAQEALLATLYHRLPLEQVEKWLQRERHASNDHQKSQFVFPLGRTPAKNPSDYHELARLMEKFGLAHDGSGSDKSCPALPDYIPASHADDEIKRDSTDPHRYNPWASPKATAEGGSTSPESSHVTSGQSGNRHSRSNAASQALPSYLEAVRSACRDGTSFDDANSTGVIPFTYIDNYISSTPVRSGEHTCKWNSASDTHSSVVEPKPSATTAKLVGAFVPGPLDERSRFRVGKGAGIFASRAKNNEDDAGHNGTEAKVAALKDNIPATYPMVETLEAETDRLALWLANGGEGDVQS</sequence>